<accession>A0AAD7XV41</accession>
<gene>
    <name evidence="1" type="ORF">O0I10_013256</name>
</gene>
<dbReference type="Proteomes" id="UP001234581">
    <property type="component" value="Unassembled WGS sequence"/>
</dbReference>
<name>A0AAD7XV41_9FUNG</name>
<dbReference type="EMBL" id="JARTCD010000366">
    <property type="protein sequence ID" value="KAJ8651262.1"/>
    <property type="molecule type" value="Genomic_DNA"/>
</dbReference>
<organism evidence="1 2">
    <name type="scientific">Lichtheimia ornata</name>
    <dbReference type="NCBI Taxonomy" id="688661"/>
    <lineage>
        <taxon>Eukaryota</taxon>
        <taxon>Fungi</taxon>
        <taxon>Fungi incertae sedis</taxon>
        <taxon>Mucoromycota</taxon>
        <taxon>Mucoromycotina</taxon>
        <taxon>Mucoromycetes</taxon>
        <taxon>Mucorales</taxon>
        <taxon>Lichtheimiaceae</taxon>
        <taxon>Lichtheimia</taxon>
    </lineage>
</organism>
<dbReference type="SUPFAM" id="SSF48452">
    <property type="entry name" value="TPR-like"/>
    <property type="match status" value="1"/>
</dbReference>
<dbReference type="RefSeq" id="XP_058336177.1">
    <property type="nucleotide sequence ID" value="XM_058493057.1"/>
</dbReference>
<keyword evidence="2" id="KW-1185">Reference proteome</keyword>
<dbReference type="AlphaFoldDB" id="A0AAD7XV41"/>
<evidence type="ECO:0000313" key="2">
    <source>
        <dbReference type="Proteomes" id="UP001234581"/>
    </source>
</evidence>
<dbReference type="InterPro" id="IPR011990">
    <property type="entry name" value="TPR-like_helical_dom_sf"/>
</dbReference>
<sequence>MADSIWHALCNQPTQPVSTEKYATIVDDSTTQLHEPIHSILSTLDRRAMALTKLANFESALHDAKAMQQLSPSLALGYVREADIYSEQGKQQQAIDVCIKGLDLVDTNDHGYASLQRAKMDAEQRQNKCIDFIGQLPMDIVITTLIPMFMYLQRWESLKPTPSMHVSHEWRNRIIQSFNGLRIRLHELDDVSGYIPLARHITTLVISSFTEGTWLCDLFRNNDLCSLKDLTIGNYLVSSLKSVRNTLTHLEIVQGGDTVVVHFRIQCISRYAL</sequence>
<dbReference type="Gene3D" id="1.25.40.10">
    <property type="entry name" value="Tetratricopeptide repeat domain"/>
    <property type="match status" value="1"/>
</dbReference>
<reference evidence="1 2" key="1">
    <citation type="submission" date="2023-03" db="EMBL/GenBank/DDBJ databases">
        <title>Genome sequence of Lichtheimia ornata CBS 291.66.</title>
        <authorList>
            <person name="Mohabir J.T."/>
            <person name="Shea T.P."/>
            <person name="Kurbessoian T."/>
            <person name="Berby B."/>
            <person name="Fontaine J."/>
            <person name="Livny J."/>
            <person name="Gnirke A."/>
            <person name="Stajich J.E."/>
            <person name="Cuomo C.A."/>
        </authorList>
    </citation>
    <scope>NUCLEOTIDE SEQUENCE [LARGE SCALE GENOMIC DNA]</scope>
    <source>
        <strain evidence="1">CBS 291.66</strain>
    </source>
</reference>
<dbReference type="GeneID" id="83220512"/>
<comment type="caution">
    <text evidence="1">The sequence shown here is derived from an EMBL/GenBank/DDBJ whole genome shotgun (WGS) entry which is preliminary data.</text>
</comment>
<feature type="non-terminal residue" evidence="1">
    <location>
        <position position="1"/>
    </location>
</feature>
<proteinExistence type="predicted"/>
<protein>
    <submittedName>
        <fullName evidence="1">Uncharacterized protein</fullName>
    </submittedName>
</protein>
<evidence type="ECO:0000313" key="1">
    <source>
        <dbReference type="EMBL" id="KAJ8651262.1"/>
    </source>
</evidence>